<dbReference type="GO" id="GO:0000045">
    <property type="term" value="P:autophagosome assembly"/>
    <property type="evidence" value="ECO:0007669"/>
    <property type="project" value="TreeGrafter"/>
</dbReference>
<evidence type="ECO:0000256" key="18">
    <source>
        <dbReference type="SAM" id="Coils"/>
    </source>
</evidence>
<evidence type="ECO:0000256" key="3">
    <source>
        <dbReference type="ARBA" id="ARBA00007683"/>
    </source>
</evidence>
<feature type="domain" description="C3H1-type" evidence="21">
    <location>
        <begin position="252"/>
        <end position="284"/>
    </location>
</feature>
<dbReference type="GO" id="GO:0005829">
    <property type="term" value="C:cytosol"/>
    <property type="evidence" value="ECO:0007669"/>
    <property type="project" value="TreeGrafter"/>
</dbReference>
<dbReference type="Pfam" id="PF13923">
    <property type="entry name" value="zf-C3HC4_2"/>
    <property type="match status" value="1"/>
</dbReference>
<dbReference type="FunFam" id="3.30.40.10:FF:000045">
    <property type="entry name" value="RING finger protein 113A"/>
    <property type="match status" value="1"/>
</dbReference>
<dbReference type="InterPro" id="IPR013083">
    <property type="entry name" value="Znf_RING/FYVE/PHD"/>
</dbReference>
<dbReference type="AlphaFoldDB" id="A0AB34FYN7"/>
<dbReference type="SMART" id="SM00184">
    <property type="entry name" value="RING"/>
    <property type="match status" value="1"/>
</dbReference>
<evidence type="ECO:0000256" key="1">
    <source>
        <dbReference type="ARBA" id="ARBA00003777"/>
    </source>
</evidence>
<dbReference type="PROSITE" id="PS00518">
    <property type="entry name" value="ZF_RING_1"/>
    <property type="match status" value="1"/>
</dbReference>
<organism evidence="22 23">
    <name type="scientific">Purpureocillium lavendulum</name>
    <dbReference type="NCBI Taxonomy" id="1247861"/>
    <lineage>
        <taxon>Eukaryota</taxon>
        <taxon>Fungi</taxon>
        <taxon>Dikarya</taxon>
        <taxon>Ascomycota</taxon>
        <taxon>Pezizomycotina</taxon>
        <taxon>Sordariomycetes</taxon>
        <taxon>Hypocreomycetidae</taxon>
        <taxon>Hypocreales</taxon>
        <taxon>Ophiocordycipitaceae</taxon>
        <taxon>Purpureocillium</taxon>
    </lineage>
</organism>
<dbReference type="InterPro" id="IPR036855">
    <property type="entry name" value="Znf_CCCH_sf"/>
</dbReference>
<evidence type="ECO:0000256" key="10">
    <source>
        <dbReference type="ARBA" id="ARBA00022771"/>
    </source>
</evidence>
<evidence type="ECO:0000256" key="7">
    <source>
        <dbReference type="ARBA" id="ARBA00022448"/>
    </source>
</evidence>
<dbReference type="GO" id="GO:0044804">
    <property type="term" value="P:nucleophagy"/>
    <property type="evidence" value="ECO:0007669"/>
    <property type="project" value="TreeGrafter"/>
</dbReference>
<name>A0AB34FYN7_9HYPO</name>
<dbReference type="Pfam" id="PF00642">
    <property type="entry name" value="zf-CCCH"/>
    <property type="match status" value="1"/>
</dbReference>
<accession>A0AB34FYN7</accession>
<reference evidence="22" key="1">
    <citation type="submission" date="2023-01" db="EMBL/GenBank/DDBJ databases">
        <title>The growth and conidiation of Purpureocillium lavendulum are regulated by nitrogen source and histone H3K14 acetylation.</title>
        <authorList>
            <person name="Tang P."/>
            <person name="Han J."/>
            <person name="Zhang C."/>
            <person name="Tang P."/>
            <person name="Qi F."/>
            <person name="Zhang K."/>
            <person name="Liang L."/>
        </authorList>
    </citation>
    <scope>NUCLEOTIDE SEQUENCE</scope>
    <source>
        <strain evidence="22">YMF1.00683</strain>
    </source>
</reference>
<feature type="domain" description="RING-type" evidence="20">
    <location>
        <begin position="338"/>
        <end position="375"/>
    </location>
</feature>
<keyword evidence="10 17" id="KW-0863">Zinc-finger</keyword>
<keyword evidence="9 17" id="KW-0479">Metal-binding</keyword>
<evidence type="ECO:0000256" key="9">
    <source>
        <dbReference type="ARBA" id="ARBA00022723"/>
    </source>
</evidence>
<feature type="compositionally biased region" description="Acidic residues" evidence="19">
    <location>
        <begin position="580"/>
        <end position="591"/>
    </location>
</feature>
<dbReference type="Proteomes" id="UP001163105">
    <property type="component" value="Unassembled WGS sequence"/>
</dbReference>
<gene>
    <name evidence="22" type="primary">ATG3</name>
    <name evidence="22" type="ORF">O9K51_02537</name>
</gene>
<comment type="subcellular location">
    <subcellularLocation>
        <location evidence="2">Cytoplasm</location>
    </subcellularLocation>
</comment>
<evidence type="ECO:0000256" key="19">
    <source>
        <dbReference type="SAM" id="MobiDB-lite"/>
    </source>
</evidence>
<evidence type="ECO:0000256" key="12">
    <source>
        <dbReference type="ARBA" id="ARBA00022833"/>
    </source>
</evidence>
<dbReference type="Gene3D" id="3.30.40.10">
    <property type="entry name" value="Zinc/RING finger domain, C3HC4 (zinc finger)"/>
    <property type="match status" value="1"/>
</dbReference>
<dbReference type="GO" id="GO:0000422">
    <property type="term" value="P:autophagy of mitochondrion"/>
    <property type="evidence" value="ECO:0007669"/>
    <property type="project" value="TreeGrafter"/>
</dbReference>
<dbReference type="PROSITE" id="PS50089">
    <property type="entry name" value="ZF_RING_2"/>
    <property type="match status" value="1"/>
</dbReference>
<evidence type="ECO:0000256" key="11">
    <source>
        <dbReference type="ARBA" id="ARBA00022786"/>
    </source>
</evidence>
<dbReference type="SUPFAM" id="SSF57850">
    <property type="entry name" value="RING/U-box"/>
    <property type="match status" value="1"/>
</dbReference>
<comment type="subunit">
    <text evidence="5">Associated with the spliceosome.</text>
</comment>
<feature type="zinc finger region" description="C3H1-type" evidence="17">
    <location>
        <begin position="252"/>
        <end position="284"/>
    </location>
</feature>
<dbReference type="CDD" id="cd16539">
    <property type="entry name" value="RING-HC_RNF113A_B"/>
    <property type="match status" value="1"/>
</dbReference>
<dbReference type="InterPro" id="IPR007135">
    <property type="entry name" value="Atg3/Atg10"/>
</dbReference>
<dbReference type="Pfam" id="PF03987">
    <property type="entry name" value="Autophagy_act_C"/>
    <property type="match status" value="1"/>
</dbReference>
<feature type="region of interest" description="Disordered" evidence="19">
    <location>
        <begin position="99"/>
        <end position="159"/>
    </location>
</feature>
<keyword evidence="18" id="KW-0175">Coiled coil</keyword>
<dbReference type="InterPro" id="IPR001841">
    <property type="entry name" value="Znf_RING"/>
</dbReference>
<evidence type="ECO:0000256" key="13">
    <source>
        <dbReference type="ARBA" id="ARBA00022927"/>
    </source>
</evidence>
<feature type="region of interest" description="Disordered" evidence="19">
    <location>
        <begin position="28"/>
        <end position="52"/>
    </location>
</feature>
<dbReference type="EMBL" id="JAQHRD010000002">
    <property type="protein sequence ID" value="KAJ6444143.1"/>
    <property type="molecule type" value="Genomic_DNA"/>
</dbReference>
<evidence type="ECO:0000256" key="2">
    <source>
        <dbReference type="ARBA" id="ARBA00004496"/>
    </source>
</evidence>
<dbReference type="SUPFAM" id="SSF90229">
    <property type="entry name" value="CCCH zinc finger"/>
    <property type="match status" value="1"/>
</dbReference>
<evidence type="ECO:0000256" key="8">
    <source>
        <dbReference type="ARBA" id="ARBA00022490"/>
    </source>
</evidence>
<comment type="similarity">
    <text evidence="4">Belongs to the CWC24 family.</text>
</comment>
<proteinExistence type="inferred from homology"/>
<evidence type="ECO:0000256" key="17">
    <source>
        <dbReference type="PROSITE-ProRule" id="PRU00723"/>
    </source>
</evidence>
<dbReference type="PROSITE" id="PS50103">
    <property type="entry name" value="ZF_C3H1"/>
    <property type="match status" value="1"/>
</dbReference>
<dbReference type="PANTHER" id="PTHR12866">
    <property type="entry name" value="UBIQUITIN-LIKE-CONJUGATING ENZYME ATG3"/>
    <property type="match status" value="1"/>
</dbReference>
<feature type="compositionally biased region" description="Basic and acidic residues" evidence="19">
    <location>
        <begin position="28"/>
        <end position="39"/>
    </location>
</feature>
<evidence type="ECO:0000256" key="16">
    <source>
        <dbReference type="ARBA" id="ARBA00033139"/>
    </source>
</evidence>
<evidence type="ECO:0000256" key="15">
    <source>
        <dbReference type="ARBA" id="ARBA00032144"/>
    </source>
</evidence>
<comment type="function">
    <text evidence="1">Involved in pre-mRNA splicing.</text>
</comment>
<keyword evidence="23" id="KW-1185">Reference proteome</keyword>
<protein>
    <recommendedName>
        <fullName evidence="6">Autophagy-related protein 3</fullName>
    </recommendedName>
    <alternativeName>
        <fullName evidence="15 16">Autophagy-related E2-like conjugation enzyme ATG3</fullName>
    </alternativeName>
</protein>
<evidence type="ECO:0000256" key="4">
    <source>
        <dbReference type="ARBA" id="ARBA00009161"/>
    </source>
</evidence>
<feature type="region of interest" description="Disordered" evidence="19">
    <location>
        <begin position="570"/>
        <end position="591"/>
    </location>
</feature>
<evidence type="ECO:0000313" key="22">
    <source>
        <dbReference type="EMBL" id="KAJ6444143.1"/>
    </source>
</evidence>
<feature type="compositionally biased region" description="Polar residues" evidence="19">
    <location>
        <begin position="196"/>
        <end position="205"/>
    </location>
</feature>
<dbReference type="GO" id="GO:0008270">
    <property type="term" value="F:zinc ion binding"/>
    <property type="evidence" value="ECO:0007669"/>
    <property type="project" value="UniProtKB-KW"/>
</dbReference>
<dbReference type="InterPro" id="IPR000571">
    <property type="entry name" value="Znf_CCCH"/>
</dbReference>
<keyword evidence="8" id="KW-0963">Cytoplasm</keyword>
<dbReference type="GO" id="GO:0061723">
    <property type="term" value="P:glycophagy"/>
    <property type="evidence" value="ECO:0007669"/>
    <property type="project" value="TreeGrafter"/>
</dbReference>
<keyword evidence="11" id="KW-0833">Ubl conjugation pathway</keyword>
<dbReference type="PANTHER" id="PTHR12866:SF2">
    <property type="entry name" value="UBIQUITIN-LIKE-CONJUGATING ENZYME ATG3"/>
    <property type="match status" value="1"/>
</dbReference>
<dbReference type="GO" id="GO:0000407">
    <property type="term" value="C:phagophore assembly site"/>
    <property type="evidence" value="ECO:0007669"/>
    <property type="project" value="TreeGrafter"/>
</dbReference>
<evidence type="ECO:0000256" key="5">
    <source>
        <dbReference type="ARBA" id="ARBA00011524"/>
    </source>
</evidence>
<evidence type="ECO:0000259" key="20">
    <source>
        <dbReference type="PROSITE" id="PS50089"/>
    </source>
</evidence>
<keyword evidence="13" id="KW-0653">Protein transport</keyword>
<evidence type="ECO:0000313" key="23">
    <source>
        <dbReference type="Proteomes" id="UP001163105"/>
    </source>
</evidence>
<evidence type="ECO:0000259" key="21">
    <source>
        <dbReference type="PROSITE" id="PS50103"/>
    </source>
</evidence>
<feature type="region of interest" description="Disordered" evidence="19">
    <location>
        <begin position="196"/>
        <end position="215"/>
    </location>
</feature>
<dbReference type="GO" id="GO:0019776">
    <property type="term" value="F:Atg8-family ligase activity"/>
    <property type="evidence" value="ECO:0007669"/>
    <property type="project" value="TreeGrafter"/>
</dbReference>
<evidence type="ECO:0000256" key="6">
    <source>
        <dbReference type="ARBA" id="ARBA00018067"/>
    </source>
</evidence>
<feature type="compositionally biased region" description="Basic residues" evidence="19">
    <location>
        <begin position="99"/>
        <end position="110"/>
    </location>
</feature>
<comment type="similarity">
    <text evidence="3">Belongs to the ATG3 family.</text>
</comment>
<keyword evidence="14" id="KW-0072">Autophagy</keyword>
<dbReference type="InterPro" id="IPR017907">
    <property type="entry name" value="Znf_RING_CS"/>
</dbReference>
<comment type="caution">
    <text evidence="22">The sequence shown here is derived from an EMBL/GenBank/DDBJ whole genome shotgun (WGS) entry which is preliminary data.</text>
</comment>
<feature type="compositionally biased region" description="Acidic residues" evidence="19">
    <location>
        <begin position="120"/>
        <end position="131"/>
    </location>
</feature>
<evidence type="ECO:0000256" key="14">
    <source>
        <dbReference type="ARBA" id="ARBA00023006"/>
    </source>
</evidence>
<dbReference type="GO" id="GO:0015031">
    <property type="term" value="P:protein transport"/>
    <property type="evidence" value="ECO:0007669"/>
    <property type="project" value="UniProtKB-KW"/>
</dbReference>
<keyword evidence="7" id="KW-0813">Transport</keyword>
<keyword evidence="12 17" id="KW-0862">Zinc</keyword>
<feature type="coiled-coil region" evidence="18">
    <location>
        <begin position="383"/>
        <end position="410"/>
    </location>
</feature>
<sequence>MPRSTGTKQELMAMMPTCYFGRDKAHAEYSDAAPAHKEPPAPLQFSKSSNFSGKAFAPGQPSCQFIVGTFLSDDREVTMADAEAPQADSAPVAVFKKRGAKGKANLRKRPATPPPAQGDSDSDDYSSSEDEAGQRVKRRRKNATVTVTSKGGPGGDRELVATKFTADRSAPITSANDATKQSNWFDEDAKDAMSSKNLLGSTRSMPSDERPAGTYRGLANQTSFIQKNPDAPQRQVGPIKAPTNIRTITVTDFAPDVCKDYKQTGFCGFGDNCPSISKFLHSREDYKQGWQLDKEWENVTKGKKNLGGTVVANANRDQAKDDDDDDEEAMLENIPFVCIICKDAYKEPIVTRCGHYFCEACALKRYRRDPTCAACGAGTNGVFNGAKRLKKLLERKRERAAKRRQEAIDAGEEARHVRVAPRHEPGLDQGPAAIMNYIKSTVNTLRDRYTPVTHTSTFRTTGQITPEEFLAAGDYLVYKFPTWSWGDADDESRRVSYLPPGKQYLVTRNVPCHRRLNDDFAGDAGHEEALVNDGDDFKGADGAGDDEDGWLRTGGLASSQPLKARDVRTVDDAGNVTESTDLDDDIPDMEDEDDDEAIIRDVGPDATSSGRRTYTLYIMYTPYYRTPRLYLSGYLPNGQPLPPQSMMDDIVGDYKDKTVTLEDFPYFANNIKMASVHPCKHASVMKTLLDRADAALRIRREKLRAGKAVGADPGMEGLVDELGKLDVKSAQEAADKDEWEEVQGVDVDEHEVAIRVDQYLVVFLKFMASVTPGIEHDFTMGV</sequence>